<feature type="compositionally biased region" description="Basic and acidic residues" evidence="4">
    <location>
        <begin position="571"/>
        <end position="582"/>
    </location>
</feature>
<feature type="region of interest" description="Disordered" evidence="4">
    <location>
        <begin position="1"/>
        <end position="141"/>
    </location>
</feature>
<reference evidence="5" key="1">
    <citation type="journal article" date="2016" name="Nat. Genet.">
        <title>A high-quality carrot genome assembly provides new insights into carotenoid accumulation and asterid genome evolution.</title>
        <authorList>
            <person name="Iorizzo M."/>
            <person name="Ellison S."/>
            <person name="Senalik D."/>
            <person name="Zeng P."/>
            <person name="Satapoomin P."/>
            <person name="Huang J."/>
            <person name="Bowman M."/>
            <person name="Iovene M."/>
            <person name="Sanseverino W."/>
            <person name="Cavagnaro P."/>
            <person name="Yildiz M."/>
            <person name="Macko-Podgorni A."/>
            <person name="Moranska E."/>
            <person name="Grzebelus E."/>
            <person name="Grzebelus D."/>
            <person name="Ashrafi H."/>
            <person name="Zheng Z."/>
            <person name="Cheng S."/>
            <person name="Spooner D."/>
            <person name="Van Deynze A."/>
            <person name="Simon P."/>
        </authorList>
    </citation>
    <scope>NUCLEOTIDE SEQUENCE</scope>
    <source>
        <tissue evidence="5">Leaf</tissue>
    </source>
</reference>
<comment type="subcellular location">
    <subcellularLocation>
        <location evidence="1">Nucleus</location>
        <location evidence="1">Nucleolus</location>
    </subcellularLocation>
</comment>
<dbReference type="GO" id="GO:0006364">
    <property type="term" value="P:rRNA processing"/>
    <property type="evidence" value="ECO:0007669"/>
    <property type="project" value="InterPro"/>
</dbReference>
<dbReference type="Proteomes" id="UP000077755">
    <property type="component" value="Chromosome 4"/>
</dbReference>
<dbReference type="InterPro" id="IPR006709">
    <property type="entry name" value="SSU_processome_Utp14"/>
</dbReference>
<feature type="compositionally biased region" description="Basic residues" evidence="4">
    <location>
        <begin position="29"/>
        <end position="42"/>
    </location>
</feature>
<feature type="region of interest" description="Disordered" evidence="4">
    <location>
        <begin position="793"/>
        <end position="815"/>
    </location>
</feature>
<feature type="region of interest" description="Disordered" evidence="4">
    <location>
        <begin position="568"/>
        <end position="588"/>
    </location>
</feature>
<feature type="region of interest" description="Disordered" evidence="4">
    <location>
        <begin position="368"/>
        <end position="398"/>
    </location>
</feature>
<evidence type="ECO:0000313" key="6">
    <source>
        <dbReference type="Proteomes" id="UP000077755"/>
    </source>
</evidence>
<feature type="compositionally biased region" description="Acidic residues" evidence="4">
    <location>
        <begin position="374"/>
        <end position="387"/>
    </location>
</feature>
<protein>
    <submittedName>
        <fullName evidence="5">Uncharacterized protein</fullName>
    </submittedName>
</protein>
<gene>
    <name evidence="5" type="ORF">DCAR_0415553</name>
</gene>
<evidence type="ECO:0000256" key="3">
    <source>
        <dbReference type="ARBA" id="ARBA00023242"/>
    </source>
</evidence>
<feature type="region of interest" description="Disordered" evidence="4">
    <location>
        <begin position="452"/>
        <end position="505"/>
    </location>
</feature>
<dbReference type="PANTHER" id="PTHR14150">
    <property type="entry name" value="U3 SMALL NUCLEOLAR RNA-ASSOCIATED PROTEIN 14"/>
    <property type="match status" value="1"/>
</dbReference>
<dbReference type="AlphaFoldDB" id="A0AAF0WYE7"/>
<feature type="compositionally biased region" description="Basic residues" evidence="4">
    <location>
        <begin position="802"/>
        <end position="815"/>
    </location>
</feature>
<name>A0AAF0WYE7_DAUCS</name>
<evidence type="ECO:0000313" key="5">
    <source>
        <dbReference type="EMBL" id="WOG96220.1"/>
    </source>
</evidence>
<dbReference type="EMBL" id="CP093346">
    <property type="protein sequence ID" value="WOG96220.1"/>
    <property type="molecule type" value="Genomic_DNA"/>
</dbReference>
<proteinExistence type="predicted"/>
<keyword evidence="3" id="KW-0539">Nucleus</keyword>
<accession>A0AAF0WYE7</accession>
<dbReference type="GO" id="GO:0032040">
    <property type="term" value="C:small-subunit processome"/>
    <property type="evidence" value="ECO:0007669"/>
    <property type="project" value="InterPro"/>
</dbReference>
<evidence type="ECO:0000256" key="1">
    <source>
        <dbReference type="ARBA" id="ARBA00004604"/>
    </source>
</evidence>
<feature type="compositionally biased region" description="Acidic residues" evidence="4">
    <location>
        <begin position="114"/>
        <end position="139"/>
    </location>
</feature>
<reference evidence="5" key="2">
    <citation type="submission" date="2022-03" db="EMBL/GenBank/DDBJ databases">
        <title>Draft title - Genomic analysis of global carrot germplasm unveils the trajectory of domestication and the origin of high carotenoid orange carrot.</title>
        <authorList>
            <person name="Iorizzo M."/>
            <person name="Ellison S."/>
            <person name="Senalik D."/>
            <person name="Macko-Podgorni A."/>
            <person name="Grzebelus D."/>
            <person name="Bostan H."/>
            <person name="Rolling W."/>
            <person name="Curaba J."/>
            <person name="Simon P."/>
        </authorList>
    </citation>
    <scope>NUCLEOTIDE SEQUENCE</scope>
    <source>
        <tissue evidence="5">Leaf</tissue>
    </source>
</reference>
<dbReference type="PANTHER" id="PTHR14150:SF12">
    <property type="entry name" value="U3 SMALL NUCLEOLAR RNA-ASSOCIATED PROTEIN 14 HOMOLOG A"/>
    <property type="match status" value="1"/>
</dbReference>
<evidence type="ECO:0000256" key="2">
    <source>
        <dbReference type="ARBA" id="ARBA00022553"/>
    </source>
</evidence>
<evidence type="ECO:0000256" key="4">
    <source>
        <dbReference type="SAM" id="MobiDB-lite"/>
    </source>
</evidence>
<keyword evidence="6" id="KW-1185">Reference proteome</keyword>
<keyword evidence="2" id="KW-0597">Phosphoprotein</keyword>
<organism evidence="5 6">
    <name type="scientific">Daucus carota subsp. sativus</name>
    <name type="common">Carrot</name>
    <dbReference type="NCBI Taxonomy" id="79200"/>
    <lineage>
        <taxon>Eukaryota</taxon>
        <taxon>Viridiplantae</taxon>
        <taxon>Streptophyta</taxon>
        <taxon>Embryophyta</taxon>
        <taxon>Tracheophyta</taxon>
        <taxon>Spermatophyta</taxon>
        <taxon>Magnoliopsida</taxon>
        <taxon>eudicotyledons</taxon>
        <taxon>Gunneridae</taxon>
        <taxon>Pentapetalae</taxon>
        <taxon>asterids</taxon>
        <taxon>campanulids</taxon>
        <taxon>Apiales</taxon>
        <taxon>Apiaceae</taxon>
        <taxon>Apioideae</taxon>
        <taxon>Scandiceae</taxon>
        <taxon>Daucinae</taxon>
        <taxon>Daucus</taxon>
        <taxon>Daucus sect. Daucus</taxon>
    </lineage>
</organism>
<sequence length="815" mass="92852">MVDTKRKSRDTNNAKMAKKNKTPTSSNKKGVRRGGEKRKRSGPHLPNAMKREIELLNPRSGSDDEIDSDEEFAGKDVYEYEEEVPEEESKKNRRYDPVENFEFELPEDFKDENVDSDEFDSDDFDDEAQNLGDDVEEDDDGRHGRMLQEITGIPSDAFGGKKLKNNIVISEKDITKWEPLVKRNREAPTIFFDDKTDLNFSTVGAIASEFEPRTEFEKQMAALVNNSEVAEAHKKDGARLLELNKVTMEDVKDHQDRLAKMRNLLFRHEMKAKRIKKIKSKTFHRLMKKDRLKAAAHEIETDPEAAKKLAMKQEYERIKERSTLKHKHHNKWAKRILERGLGVQDDGTRAAMAEQLHQNALLTRKMNSMKDDSNSDDSSDSDDDDDVSGASDEEGKLKLLERAKQKTLTILEDDEVPNSGLHSLPFMARGLEKRKAAAEEEAKLALQEYEASLKQSEGTDDLEKGTSSGRRVFGAPEQQIQDSGEKIRSNNYYGNSDSEDDYETKKDVDVGHARKSYLRKHVTVDPSVLRDKSQIGHDDLFKSLNEIVEAPGTKTTYDVAIFASNSWQKPRNSEQMKGKTEVDANGNNSLEVMEPALDEQEVEEAENDDDSDTEGNIRMVDGILSAVDDSNYELPSQAELIRRAFAGDDVEEEFEKDKEAILNEENPEPEKPVLLPGWGQWTHVQKKRGLPSWMLAEHDNAKKKREEALKKRKDAHLKNVIISEKVDRKAEKLHTKTLPYPYTSKEVFEQSIRMPIGPEFNPASALEALNCPEVRKRSGVIIKPIGFEDMKSHERAVNLKQSGKKRNAKNQRNKS</sequence>
<dbReference type="Pfam" id="PF04615">
    <property type="entry name" value="Utp14"/>
    <property type="match status" value="1"/>
</dbReference>
<feature type="compositionally biased region" description="Basic and acidic residues" evidence="4">
    <location>
        <begin position="87"/>
        <end position="97"/>
    </location>
</feature>